<feature type="transmembrane region" description="Helical" evidence="1">
    <location>
        <begin position="20"/>
        <end position="41"/>
    </location>
</feature>
<dbReference type="InterPro" id="IPR045749">
    <property type="entry name" value="DUF6090"/>
</dbReference>
<dbReference type="AlphaFoldDB" id="A0A842IPA8"/>
<keyword evidence="3" id="KW-1185">Reference proteome</keyword>
<reference evidence="2" key="1">
    <citation type="submission" date="2020-08" db="EMBL/GenBank/DDBJ databases">
        <title>Winogradskyella ouciana sp. nov., isolated from the hadal seawater of the Mariana Trench.</title>
        <authorList>
            <person name="He X."/>
        </authorList>
    </citation>
    <scope>NUCLEOTIDE SEQUENCE [LARGE SCALE GENOMIC DNA]</scope>
    <source>
        <strain evidence="2">KCTC 52348</strain>
    </source>
</reference>
<evidence type="ECO:0000313" key="3">
    <source>
        <dbReference type="Proteomes" id="UP000533900"/>
    </source>
</evidence>
<comment type="caution">
    <text evidence="2">The sequence shown here is derived from an EMBL/GenBank/DDBJ whole genome shotgun (WGS) entry which is preliminary data.</text>
</comment>
<dbReference type="EMBL" id="JACLCP010000002">
    <property type="protein sequence ID" value="MBC2845062.1"/>
    <property type="molecule type" value="Genomic_DNA"/>
</dbReference>
<sequence>MNLFSKFRRHLLKGNSAAKYITYAIGEIVLVVIGILIAVAINNANETKRENQLLNRYLKDYKNDLKIDSAVIASNLKLLDARKDTYDLVLSDSLDKTILMRNPNVFGLIFSYNPFKLQSKGYNQLKSHVSDNTKDMDSLVVSIVANHSTYNELLDSSIQRIGRDIDDNLTYLKNNKLWLSDFLSNNITPETIEYFVSADYKNRVAIHKTYVFGNLYAFMQAYQKYIEEMTKELDERLNEEE</sequence>
<dbReference type="Proteomes" id="UP000533900">
    <property type="component" value="Unassembled WGS sequence"/>
</dbReference>
<keyword evidence="1" id="KW-0472">Membrane</keyword>
<keyword evidence="1" id="KW-0812">Transmembrane</keyword>
<evidence type="ECO:0000313" key="2">
    <source>
        <dbReference type="EMBL" id="MBC2845062.1"/>
    </source>
</evidence>
<organism evidence="2 3">
    <name type="scientific">Winogradskyella flava</name>
    <dbReference type="NCBI Taxonomy" id="1884876"/>
    <lineage>
        <taxon>Bacteria</taxon>
        <taxon>Pseudomonadati</taxon>
        <taxon>Bacteroidota</taxon>
        <taxon>Flavobacteriia</taxon>
        <taxon>Flavobacteriales</taxon>
        <taxon>Flavobacteriaceae</taxon>
        <taxon>Winogradskyella</taxon>
    </lineage>
</organism>
<proteinExistence type="predicted"/>
<keyword evidence="1" id="KW-1133">Transmembrane helix</keyword>
<gene>
    <name evidence="2" type="ORF">H7F21_08160</name>
</gene>
<accession>A0A842IPA8</accession>
<name>A0A842IPA8_9FLAO</name>
<evidence type="ECO:0000256" key="1">
    <source>
        <dbReference type="SAM" id="Phobius"/>
    </source>
</evidence>
<protein>
    <submittedName>
        <fullName evidence="2">Uncharacterized protein</fullName>
    </submittedName>
</protein>
<dbReference type="Pfam" id="PF19578">
    <property type="entry name" value="DUF6090"/>
    <property type="match status" value="1"/>
</dbReference>
<dbReference type="RefSeq" id="WP_185788781.1">
    <property type="nucleotide sequence ID" value="NZ_JACLCP010000002.1"/>
</dbReference>